<dbReference type="AlphaFoldDB" id="A0A1M6EZA0"/>
<dbReference type="EMBL" id="FQYW01000017">
    <property type="protein sequence ID" value="SHI90709.1"/>
    <property type="molecule type" value="Genomic_DNA"/>
</dbReference>
<dbReference type="GO" id="GO:0009279">
    <property type="term" value="C:cell outer membrane"/>
    <property type="evidence" value="ECO:0007669"/>
    <property type="project" value="TreeGrafter"/>
</dbReference>
<evidence type="ECO:0000259" key="3">
    <source>
        <dbReference type="Pfam" id="PF03968"/>
    </source>
</evidence>
<dbReference type="GO" id="GO:0030288">
    <property type="term" value="C:outer membrane-bounded periplasmic space"/>
    <property type="evidence" value="ECO:0007669"/>
    <property type="project" value="TreeGrafter"/>
</dbReference>
<dbReference type="InterPro" id="IPR005653">
    <property type="entry name" value="OstA-like_N"/>
</dbReference>
<dbReference type="Pfam" id="PF03968">
    <property type="entry name" value="LptD_N"/>
    <property type="match status" value="1"/>
</dbReference>
<dbReference type="Proteomes" id="UP000191240">
    <property type="component" value="Unassembled WGS sequence"/>
</dbReference>
<keyword evidence="1 2" id="KW-0732">Signal</keyword>
<gene>
    <name evidence="4" type="ORF">SAMN02745671_02079</name>
</gene>
<sequence>MRMRLNIKKAIVMAGIATMAVSGTIYAADNNEPATLDAEEVEYDMASGLASAKGNVVMTKGNATVTGNYAEYNSKTQEGKVRGNVVATKEDMRVTADLVTTDGPDHMIAVGSVNGTKADKHFMGPKVEYFQKDEYVLIPSGGSITSADGTFRADLIRGFMKEDHIVGNGNAYMVSPKNNMEAGGDQVDYWGKEKGKAIITGNAWAVQDNNTLKSKKLTVYLADDGKTSVK</sequence>
<proteinExistence type="predicted"/>
<dbReference type="GO" id="GO:0015920">
    <property type="term" value="P:lipopolysaccharide transport"/>
    <property type="evidence" value="ECO:0007669"/>
    <property type="project" value="TreeGrafter"/>
</dbReference>
<dbReference type="InterPro" id="IPR052037">
    <property type="entry name" value="LPS_export_LptA"/>
</dbReference>
<dbReference type="RefSeq" id="WP_231483020.1">
    <property type="nucleotide sequence ID" value="NZ_FQYW01000017.1"/>
</dbReference>
<evidence type="ECO:0000256" key="2">
    <source>
        <dbReference type="SAM" id="SignalP"/>
    </source>
</evidence>
<evidence type="ECO:0000256" key="1">
    <source>
        <dbReference type="ARBA" id="ARBA00022729"/>
    </source>
</evidence>
<feature type="signal peptide" evidence="2">
    <location>
        <begin position="1"/>
        <end position="27"/>
    </location>
</feature>
<dbReference type="PANTHER" id="PTHR36504:SF1">
    <property type="entry name" value="LIPOPOLYSACCHARIDE EXPORT SYSTEM PROTEIN LPTA"/>
    <property type="match status" value="1"/>
</dbReference>
<dbReference type="Gene3D" id="2.60.450.10">
    <property type="entry name" value="Lipopolysaccharide (LPS) transport protein A like domain"/>
    <property type="match status" value="2"/>
</dbReference>
<evidence type="ECO:0000313" key="5">
    <source>
        <dbReference type="Proteomes" id="UP000191240"/>
    </source>
</evidence>
<dbReference type="GO" id="GO:0017089">
    <property type="term" value="F:glycolipid transfer activity"/>
    <property type="evidence" value="ECO:0007669"/>
    <property type="project" value="TreeGrafter"/>
</dbReference>
<evidence type="ECO:0000313" key="4">
    <source>
        <dbReference type="EMBL" id="SHI90709.1"/>
    </source>
</evidence>
<protein>
    <submittedName>
        <fullName evidence="4">Lipopolysaccharide export system protein LptA</fullName>
    </submittedName>
</protein>
<feature type="domain" description="Organic solvent tolerance-like N-terminal" evidence="3">
    <location>
        <begin position="65"/>
        <end position="221"/>
    </location>
</feature>
<reference evidence="4 5" key="1">
    <citation type="submission" date="2016-11" db="EMBL/GenBank/DDBJ databases">
        <authorList>
            <person name="Jaros S."/>
            <person name="Januszkiewicz K."/>
            <person name="Wedrychowicz H."/>
        </authorList>
    </citation>
    <scope>NUCLEOTIDE SEQUENCE [LARGE SCALE GENOMIC DNA]</scope>
    <source>
        <strain evidence="4 5">DSM 3074</strain>
    </source>
</reference>
<accession>A0A1M6EZA0</accession>
<name>A0A1M6EZA0_9FIRM</name>
<dbReference type="PANTHER" id="PTHR36504">
    <property type="entry name" value="LIPOPOLYSACCHARIDE EXPORT SYSTEM PROTEIN LPTA"/>
    <property type="match status" value="1"/>
</dbReference>
<organism evidence="4 5">
    <name type="scientific">Anaerovibrio lipolyticus DSM 3074</name>
    <dbReference type="NCBI Taxonomy" id="1120997"/>
    <lineage>
        <taxon>Bacteria</taxon>
        <taxon>Bacillati</taxon>
        <taxon>Bacillota</taxon>
        <taxon>Negativicutes</taxon>
        <taxon>Selenomonadales</taxon>
        <taxon>Selenomonadaceae</taxon>
        <taxon>Anaerovibrio</taxon>
    </lineage>
</organism>
<feature type="chain" id="PRO_5011957564" evidence="2">
    <location>
        <begin position="28"/>
        <end position="230"/>
    </location>
</feature>